<dbReference type="Proteomes" id="UP000054466">
    <property type="component" value="Unassembled WGS sequence"/>
</dbReference>
<reference evidence="2 3" key="1">
    <citation type="submission" date="2015-01" db="EMBL/GenBank/DDBJ databases">
        <title>The Genome Sequence of Cladophialophora immunda CBS83496.</title>
        <authorList>
            <consortium name="The Broad Institute Genomics Platform"/>
            <person name="Cuomo C."/>
            <person name="de Hoog S."/>
            <person name="Gorbushina A."/>
            <person name="Stielow B."/>
            <person name="Teixiera M."/>
            <person name="Abouelleil A."/>
            <person name="Chapman S.B."/>
            <person name="Priest M."/>
            <person name="Young S.K."/>
            <person name="Wortman J."/>
            <person name="Nusbaum C."/>
            <person name="Birren B."/>
        </authorList>
    </citation>
    <scope>NUCLEOTIDE SEQUENCE [LARGE SCALE GENOMIC DNA]</scope>
    <source>
        <strain evidence="2 3">CBS 83496</strain>
    </source>
</reference>
<dbReference type="EMBL" id="KN847044">
    <property type="protein sequence ID" value="KIW25597.1"/>
    <property type="molecule type" value="Genomic_DNA"/>
</dbReference>
<dbReference type="HOGENOM" id="CLU_2170801_0_0_1"/>
<organism evidence="2 3">
    <name type="scientific">Cladophialophora immunda</name>
    <dbReference type="NCBI Taxonomy" id="569365"/>
    <lineage>
        <taxon>Eukaryota</taxon>
        <taxon>Fungi</taxon>
        <taxon>Dikarya</taxon>
        <taxon>Ascomycota</taxon>
        <taxon>Pezizomycotina</taxon>
        <taxon>Eurotiomycetes</taxon>
        <taxon>Chaetothyriomycetidae</taxon>
        <taxon>Chaetothyriales</taxon>
        <taxon>Herpotrichiellaceae</taxon>
        <taxon>Cladophialophora</taxon>
    </lineage>
</organism>
<dbReference type="RefSeq" id="XP_016245813.1">
    <property type="nucleotide sequence ID" value="XM_016395957.1"/>
</dbReference>
<gene>
    <name evidence="2" type="ORF">PV07_08763</name>
</gene>
<evidence type="ECO:0000313" key="3">
    <source>
        <dbReference type="Proteomes" id="UP000054466"/>
    </source>
</evidence>
<dbReference type="VEuPathDB" id="FungiDB:PV07_08763"/>
<sequence length="110" mass="11849">MEIAVNSTGSKVLARDEFGNVRGGLRLPKGQVPIAAYNGEDNGLDGNTYNFTASRLDDLLYSSHDDYVTQVVAAASTAEKQRIILPSKVRNYILKAEQANVPPARGIVSV</sequence>
<feature type="domain" description="Alpha/beta hydrolase" evidence="1">
    <location>
        <begin position="9"/>
        <end position="92"/>
    </location>
</feature>
<protein>
    <recommendedName>
        <fullName evidence="1">Alpha/beta hydrolase domain-containing protein</fullName>
    </recommendedName>
</protein>
<evidence type="ECO:0000313" key="2">
    <source>
        <dbReference type="EMBL" id="KIW25597.1"/>
    </source>
</evidence>
<keyword evidence="3" id="KW-1185">Reference proteome</keyword>
<name>A0A0D2AKU5_9EURO</name>
<accession>A0A0D2AKU5</accession>
<proteinExistence type="predicted"/>
<evidence type="ECO:0000259" key="1">
    <source>
        <dbReference type="Pfam" id="PF20091"/>
    </source>
</evidence>
<dbReference type="Pfam" id="PF20091">
    <property type="entry name" value="Abhydrolase_10"/>
    <property type="match status" value="1"/>
</dbReference>
<dbReference type="AlphaFoldDB" id="A0A0D2AKU5"/>
<dbReference type="STRING" id="569365.A0A0D2AKU5"/>
<dbReference type="InterPro" id="IPR045394">
    <property type="entry name" value="Abhydrolase_dom"/>
</dbReference>
<dbReference type="GeneID" id="27347957"/>